<evidence type="ECO:0000256" key="3">
    <source>
        <dbReference type="ARBA" id="ARBA00022748"/>
    </source>
</evidence>
<accession>A0A227KQP8</accession>
<dbReference type="AlphaFoldDB" id="A0A227KQP8"/>
<dbReference type="InterPro" id="IPR011990">
    <property type="entry name" value="TPR-like_helical_dom_sf"/>
</dbReference>
<dbReference type="InterPro" id="IPR019734">
    <property type="entry name" value="TPR_rpt"/>
</dbReference>
<evidence type="ECO:0000259" key="7">
    <source>
        <dbReference type="Pfam" id="PF23914"/>
    </source>
</evidence>
<dbReference type="PANTHER" id="PTHR47870:SF1">
    <property type="entry name" value="CYTOCHROME C-TYPE BIOGENESIS PROTEIN CCMH"/>
    <property type="match status" value="1"/>
</dbReference>
<dbReference type="InterPro" id="IPR017560">
    <property type="entry name" value="Cyt_c_biogenesis_CcmI"/>
</dbReference>
<dbReference type="EMBL" id="NHMP01000003">
    <property type="protein sequence ID" value="OXE49791.1"/>
    <property type="molecule type" value="Genomic_DNA"/>
</dbReference>
<dbReference type="SUPFAM" id="SSF48452">
    <property type="entry name" value="TPR-like"/>
    <property type="match status" value="1"/>
</dbReference>
<name>A0A227KQP8_9BURK</name>
<dbReference type="GO" id="GO:0030313">
    <property type="term" value="C:cell envelope"/>
    <property type="evidence" value="ECO:0007669"/>
    <property type="project" value="UniProtKB-SubCell"/>
</dbReference>
<comment type="caution">
    <text evidence="8">The sequence shown here is derived from an EMBL/GenBank/DDBJ whole genome shotgun (WGS) entry which is preliminary data.</text>
</comment>
<keyword evidence="4 5" id="KW-0802">TPR repeat</keyword>
<dbReference type="GeneID" id="78361691"/>
<feature type="transmembrane region" description="Helical" evidence="6">
    <location>
        <begin position="100"/>
        <end position="120"/>
    </location>
</feature>
<dbReference type="Pfam" id="PF23914">
    <property type="entry name" value="TPR_CcmH_CycH"/>
    <property type="match status" value="1"/>
</dbReference>
<dbReference type="Proteomes" id="UP000214610">
    <property type="component" value="Unassembled WGS sequence"/>
</dbReference>
<feature type="repeat" description="TPR" evidence="5">
    <location>
        <begin position="241"/>
        <end position="274"/>
    </location>
</feature>
<dbReference type="InterPro" id="IPR056413">
    <property type="entry name" value="TPR_CcmH_CycH"/>
</dbReference>
<evidence type="ECO:0000313" key="8">
    <source>
        <dbReference type="EMBL" id="OXE49791.1"/>
    </source>
</evidence>
<protein>
    <submittedName>
        <fullName evidence="8">C-type cytochrome biogenesis protein CcmI</fullName>
    </submittedName>
</protein>
<evidence type="ECO:0000256" key="6">
    <source>
        <dbReference type="SAM" id="Phobius"/>
    </source>
</evidence>
<proteinExistence type="predicted"/>
<comment type="subcellular location">
    <subcellularLocation>
        <location evidence="1">Cell envelope</location>
    </subcellularLocation>
</comment>
<evidence type="ECO:0000256" key="1">
    <source>
        <dbReference type="ARBA" id="ARBA00004196"/>
    </source>
</evidence>
<keyword evidence="3" id="KW-0201">Cytochrome c-type biogenesis</keyword>
<organism evidence="8 9">
    <name type="scientific">Turicimonas muris</name>
    <dbReference type="NCBI Taxonomy" id="1796652"/>
    <lineage>
        <taxon>Bacteria</taxon>
        <taxon>Pseudomonadati</taxon>
        <taxon>Pseudomonadota</taxon>
        <taxon>Betaproteobacteria</taxon>
        <taxon>Burkholderiales</taxon>
        <taxon>Sutterellaceae</taxon>
        <taxon>Turicimonas</taxon>
    </lineage>
</organism>
<keyword evidence="6" id="KW-1133">Transmembrane helix</keyword>
<evidence type="ECO:0000256" key="5">
    <source>
        <dbReference type="PROSITE-ProRule" id="PRU00339"/>
    </source>
</evidence>
<dbReference type="RefSeq" id="WP_066593332.1">
    <property type="nucleotide sequence ID" value="NZ_CAJTBZ010000004.1"/>
</dbReference>
<dbReference type="InterPro" id="IPR051263">
    <property type="entry name" value="C-type_cytochrome_biogenesis"/>
</dbReference>
<keyword evidence="2" id="KW-0677">Repeat</keyword>
<gene>
    <name evidence="8" type="ORF">ADH67_06595</name>
</gene>
<feature type="domain" description="Cytochrome c-type biogenesis protein H TPR" evidence="7">
    <location>
        <begin position="156"/>
        <end position="276"/>
    </location>
</feature>
<dbReference type="PROSITE" id="PS50005">
    <property type="entry name" value="TPR"/>
    <property type="match status" value="2"/>
</dbReference>
<dbReference type="Gene3D" id="1.25.40.10">
    <property type="entry name" value="Tetratricopeptide repeat domain"/>
    <property type="match status" value="1"/>
</dbReference>
<feature type="repeat" description="TPR" evidence="5">
    <location>
        <begin position="167"/>
        <end position="200"/>
    </location>
</feature>
<feature type="transmembrane region" description="Helical" evidence="6">
    <location>
        <begin position="6"/>
        <end position="27"/>
    </location>
</feature>
<keyword evidence="6" id="KW-0472">Membrane</keyword>
<evidence type="ECO:0000313" key="9">
    <source>
        <dbReference type="Proteomes" id="UP000214610"/>
    </source>
</evidence>
<dbReference type="GO" id="GO:0005886">
    <property type="term" value="C:plasma membrane"/>
    <property type="evidence" value="ECO:0007669"/>
    <property type="project" value="TreeGrafter"/>
</dbReference>
<dbReference type="PANTHER" id="PTHR47870">
    <property type="entry name" value="CYTOCHROME C-TYPE BIOGENESIS PROTEIN CCMH"/>
    <property type="match status" value="1"/>
</dbReference>
<evidence type="ECO:0000256" key="4">
    <source>
        <dbReference type="ARBA" id="ARBA00022803"/>
    </source>
</evidence>
<keyword evidence="6" id="KW-0812">Transmembrane</keyword>
<dbReference type="SMART" id="SM00028">
    <property type="entry name" value="TPR"/>
    <property type="match status" value="2"/>
</dbReference>
<sequence>MTFSSSQIYFFICAALLIGLLLVCLWVGMKGLFQGRKEFETQELNSYVYSDELAELERDLNRGSITRAQFDEGKEELERRALEEANYLDAPVKSHPKEKLFFLGLGFLIPIFAIAIYLYVGNPSLIGYHIESEKSHWNERGEVFFDENAPLEEDKLREYLKESPKDVRGWLTLARLLNQKKKTDEALQAFNKAFSLSKKISEDPDSVMERALTMLETGKPENYSEAKKELSRVIEMNSGNVRPYEVLGILFFNEGKYEEAAKYWTEALGYYPENSATRSYLLDVISEAKNRASLNFIR</sequence>
<dbReference type="NCBIfam" id="TIGR03142">
    <property type="entry name" value="cytochro_ccmI"/>
    <property type="match status" value="1"/>
</dbReference>
<reference evidence="9" key="1">
    <citation type="submission" date="2017-05" db="EMBL/GenBank/DDBJ databases">
        <title>Improved OligoMM genomes.</title>
        <authorList>
            <person name="Garzetti D."/>
        </authorList>
    </citation>
    <scope>NUCLEOTIDE SEQUENCE [LARGE SCALE GENOMIC DNA]</scope>
    <source>
        <strain evidence="9">YL45</strain>
    </source>
</reference>
<dbReference type="GO" id="GO:0017004">
    <property type="term" value="P:cytochrome complex assembly"/>
    <property type="evidence" value="ECO:0007669"/>
    <property type="project" value="UniProtKB-KW"/>
</dbReference>
<evidence type="ECO:0000256" key="2">
    <source>
        <dbReference type="ARBA" id="ARBA00022737"/>
    </source>
</evidence>
<keyword evidence="9" id="KW-1185">Reference proteome</keyword>